<comment type="similarity">
    <text evidence="1">Belongs to the LysR transcriptional regulatory family.</text>
</comment>
<dbReference type="PANTHER" id="PTHR30537">
    <property type="entry name" value="HTH-TYPE TRANSCRIPTIONAL REGULATOR"/>
    <property type="match status" value="1"/>
</dbReference>
<gene>
    <name evidence="6" type="ORF">E5222_11700</name>
</gene>
<evidence type="ECO:0000256" key="4">
    <source>
        <dbReference type="ARBA" id="ARBA00023163"/>
    </source>
</evidence>
<dbReference type="InterPro" id="IPR005119">
    <property type="entry name" value="LysR_subst-bd"/>
</dbReference>
<dbReference type="Gene3D" id="1.10.10.10">
    <property type="entry name" value="Winged helix-like DNA-binding domain superfamily/Winged helix DNA-binding domain"/>
    <property type="match status" value="1"/>
</dbReference>
<reference evidence="6 7" key="1">
    <citation type="submission" date="2019-04" db="EMBL/GenBank/DDBJ databases">
        <title>Altererythrobacter aquimixticola sp. nov., isolated from sediment of junction between the ocean and a freshwater spring.</title>
        <authorList>
            <person name="Yoon J.-H."/>
        </authorList>
    </citation>
    <scope>NUCLEOTIDE SEQUENCE [LARGE SCALE GENOMIC DNA]</scope>
    <source>
        <strain evidence="6 7">SSKS-13</strain>
    </source>
</reference>
<comment type="caution">
    <text evidence="6">The sequence shown here is derived from an EMBL/GenBank/DDBJ whole genome shotgun (WGS) entry which is preliminary data.</text>
</comment>
<dbReference type="FunFam" id="1.10.10.10:FF:000001">
    <property type="entry name" value="LysR family transcriptional regulator"/>
    <property type="match status" value="1"/>
</dbReference>
<evidence type="ECO:0000256" key="3">
    <source>
        <dbReference type="ARBA" id="ARBA00023125"/>
    </source>
</evidence>
<dbReference type="InterPro" id="IPR036388">
    <property type="entry name" value="WH-like_DNA-bd_sf"/>
</dbReference>
<accession>A0A4T3F269</accession>
<dbReference type="Proteomes" id="UP000309389">
    <property type="component" value="Unassembled WGS sequence"/>
</dbReference>
<dbReference type="PROSITE" id="PS50931">
    <property type="entry name" value="HTH_LYSR"/>
    <property type="match status" value="1"/>
</dbReference>
<sequence length="302" mass="33200">MDRLEAMELLLQAVELGSFSAVAREKGLPVSTVSRRIAELEAKLGTKLLLRTTRQLSLTDAGQSYVEAARRILEQVEQAEREAAGEYTIPKGELAITAPLCFGRLHLLPVVSDFLAQFPQITIRMLLSDRNIHLVEDHIDMATRIGRLPDSGLVATRIGTMRTVVCASPSLLARHGEPDHPEALRDLPCVAFDTPMPFPAWQFRDPASGKAFDVPVAPRLSVTTADASVMAACAGTGFTRLLHYQAEAAIEAGELKIVLEDFEPEPAPVHILHVARGQMPLKLRRFIDFAAPRLRDRLEAFA</sequence>
<feature type="domain" description="HTH lysR-type" evidence="5">
    <location>
        <begin position="1"/>
        <end position="59"/>
    </location>
</feature>
<dbReference type="SUPFAM" id="SSF46785">
    <property type="entry name" value="Winged helix' DNA-binding domain"/>
    <property type="match status" value="1"/>
</dbReference>
<dbReference type="InterPro" id="IPR036390">
    <property type="entry name" value="WH_DNA-bd_sf"/>
</dbReference>
<dbReference type="GO" id="GO:0003700">
    <property type="term" value="F:DNA-binding transcription factor activity"/>
    <property type="evidence" value="ECO:0007669"/>
    <property type="project" value="InterPro"/>
</dbReference>
<dbReference type="InterPro" id="IPR000847">
    <property type="entry name" value="LysR_HTH_N"/>
</dbReference>
<keyword evidence="7" id="KW-1185">Reference proteome</keyword>
<dbReference type="SUPFAM" id="SSF53850">
    <property type="entry name" value="Periplasmic binding protein-like II"/>
    <property type="match status" value="1"/>
</dbReference>
<evidence type="ECO:0000259" key="5">
    <source>
        <dbReference type="PROSITE" id="PS50931"/>
    </source>
</evidence>
<dbReference type="InterPro" id="IPR058163">
    <property type="entry name" value="LysR-type_TF_proteobact-type"/>
</dbReference>
<keyword evidence="4" id="KW-0804">Transcription</keyword>
<evidence type="ECO:0000313" key="7">
    <source>
        <dbReference type="Proteomes" id="UP000309389"/>
    </source>
</evidence>
<evidence type="ECO:0000313" key="6">
    <source>
        <dbReference type="EMBL" id="TIX49505.1"/>
    </source>
</evidence>
<dbReference type="GO" id="GO:0043565">
    <property type="term" value="F:sequence-specific DNA binding"/>
    <property type="evidence" value="ECO:0007669"/>
    <property type="project" value="TreeGrafter"/>
</dbReference>
<dbReference type="RefSeq" id="WP_136693982.1">
    <property type="nucleotide sequence ID" value="NZ_SSHH01000003.1"/>
</dbReference>
<evidence type="ECO:0000256" key="1">
    <source>
        <dbReference type="ARBA" id="ARBA00009437"/>
    </source>
</evidence>
<dbReference type="PANTHER" id="PTHR30537:SF5">
    <property type="entry name" value="HTH-TYPE TRANSCRIPTIONAL ACTIVATOR TTDR-RELATED"/>
    <property type="match status" value="1"/>
</dbReference>
<dbReference type="CDD" id="cd08471">
    <property type="entry name" value="PBP2_CrgA_like_2"/>
    <property type="match status" value="1"/>
</dbReference>
<dbReference type="Pfam" id="PF00126">
    <property type="entry name" value="HTH_1"/>
    <property type="match status" value="1"/>
</dbReference>
<dbReference type="OrthoDB" id="9786526at2"/>
<protein>
    <submittedName>
        <fullName evidence="6">LysR family transcriptional regulator</fullName>
    </submittedName>
</protein>
<dbReference type="GO" id="GO:0006351">
    <property type="term" value="P:DNA-templated transcription"/>
    <property type="evidence" value="ECO:0007669"/>
    <property type="project" value="TreeGrafter"/>
</dbReference>
<name>A0A4T3F269_9SPHN</name>
<dbReference type="Gene3D" id="3.40.190.290">
    <property type="match status" value="1"/>
</dbReference>
<dbReference type="EMBL" id="SSHH01000003">
    <property type="protein sequence ID" value="TIX49505.1"/>
    <property type="molecule type" value="Genomic_DNA"/>
</dbReference>
<dbReference type="Pfam" id="PF03466">
    <property type="entry name" value="LysR_substrate"/>
    <property type="match status" value="1"/>
</dbReference>
<keyword evidence="2" id="KW-0805">Transcription regulation</keyword>
<dbReference type="AlphaFoldDB" id="A0A4T3F269"/>
<keyword evidence="3" id="KW-0238">DNA-binding</keyword>
<organism evidence="6 7">
    <name type="scientific">Alteraurantiacibacter aquimixticola</name>
    <dbReference type="NCBI Taxonomy" id="2489173"/>
    <lineage>
        <taxon>Bacteria</taxon>
        <taxon>Pseudomonadati</taxon>
        <taxon>Pseudomonadota</taxon>
        <taxon>Alphaproteobacteria</taxon>
        <taxon>Sphingomonadales</taxon>
        <taxon>Erythrobacteraceae</taxon>
        <taxon>Alteraurantiacibacter</taxon>
    </lineage>
</organism>
<proteinExistence type="inferred from homology"/>
<evidence type="ECO:0000256" key="2">
    <source>
        <dbReference type="ARBA" id="ARBA00023015"/>
    </source>
</evidence>